<evidence type="ECO:0000256" key="13">
    <source>
        <dbReference type="PIRSR" id="PIRSR618044-1"/>
    </source>
</evidence>
<dbReference type="AlphaFoldDB" id="A0AB73T965"/>
<dbReference type="Gene3D" id="2.60.410.10">
    <property type="entry name" value="D-Ala-D-Ala carboxypeptidase, C-terminal domain"/>
    <property type="match status" value="1"/>
</dbReference>
<evidence type="ECO:0000256" key="17">
    <source>
        <dbReference type="SAM" id="SignalP"/>
    </source>
</evidence>
<evidence type="ECO:0000256" key="16">
    <source>
        <dbReference type="SAM" id="MobiDB-lite"/>
    </source>
</evidence>
<dbReference type="RefSeq" id="WP_257497431.1">
    <property type="nucleotide sequence ID" value="NZ_JANKBI010000001.1"/>
</dbReference>
<dbReference type="GO" id="GO:0006508">
    <property type="term" value="P:proteolysis"/>
    <property type="evidence" value="ECO:0007669"/>
    <property type="project" value="UniProtKB-KW"/>
</dbReference>
<feature type="binding site" evidence="14">
    <location>
        <position position="265"/>
    </location>
    <ligand>
        <name>substrate</name>
    </ligand>
</feature>
<dbReference type="GO" id="GO:0008360">
    <property type="term" value="P:regulation of cell shape"/>
    <property type="evidence" value="ECO:0007669"/>
    <property type="project" value="UniProtKB-KW"/>
</dbReference>
<dbReference type="EC" id="3.4.16.4" evidence="4"/>
<feature type="signal peptide" evidence="17">
    <location>
        <begin position="1"/>
        <end position="25"/>
    </location>
</feature>
<dbReference type="InterPro" id="IPR037167">
    <property type="entry name" value="Peptidase_S11_C_sf"/>
</dbReference>
<keyword evidence="21" id="KW-1185">Reference proteome</keyword>
<evidence type="ECO:0000256" key="8">
    <source>
        <dbReference type="ARBA" id="ARBA00022801"/>
    </source>
</evidence>
<dbReference type="Proteomes" id="UP000245412">
    <property type="component" value="Unassembled WGS sequence"/>
</dbReference>
<comment type="pathway">
    <text evidence="2">Cell wall biogenesis; peptidoglycan biosynthesis.</text>
</comment>
<dbReference type="Gene3D" id="3.40.710.10">
    <property type="entry name" value="DD-peptidase/beta-lactamase superfamily"/>
    <property type="match status" value="1"/>
</dbReference>
<comment type="caution">
    <text evidence="20">The sequence shown here is derived from an EMBL/GenBank/DDBJ whole genome shotgun (WGS) entry which is preliminary data.</text>
</comment>
<keyword evidence="10" id="KW-0573">Peptidoglycan synthesis</keyword>
<evidence type="ECO:0000259" key="18">
    <source>
        <dbReference type="Pfam" id="PF00768"/>
    </source>
</evidence>
<dbReference type="PRINTS" id="PR00725">
    <property type="entry name" value="DADACBPTASE1"/>
</dbReference>
<reference evidence="20 21" key="1">
    <citation type="submission" date="2018-05" db="EMBL/GenBank/DDBJ databases">
        <authorList>
            <person name="Goeker M."/>
            <person name="Huntemann M."/>
            <person name="Clum A."/>
            <person name="Pillay M."/>
            <person name="Palaniappan K."/>
            <person name="Varghese N."/>
            <person name="Mikhailova N."/>
            <person name="Stamatis D."/>
            <person name="Reddy T."/>
            <person name="Daum C."/>
            <person name="Shapiro N."/>
            <person name="Ivanova N."/>
            <person name="Kyrpides N."/>
            <person name="Woyke T."/>
        </authorList>
    </citation>
    <scope>NUCLEOTIDE SEQUENCE [LARGE SCALE GENOMIC DNA]</scope>
    <source>
        <strain evidence="20 21">DSM 26524</strain>
    </source>
</reference>
<evidence type="ECO:0000256" key="14">
    <source>
        <dbReference type="PIRSR" id="PIRSR618044-2"/>
    </source>
</evidence>
<evidence type="ECO:0000256" key="15">
    <source>
        <dbReference type="RuleBase" id="RU004016"/>
    </source>
</evidence>
<dbReference type="InterPro" id="IPR015956">
    <property type="entry name" value="Peniciliin-bd_prot_C_sf"/>
</dbReference>
<evidence type="ECO:0000256" key="2">
    <source>
        <dbReference type="ARBA" id="ARBA00004752"/>
    </source>
</evidence>
<keyword evidence="11" id="KW-0961">Cell wall biogenesis/degradation</keyword>
<feature type="region of interest" description="Disordered" evidence="16">
    <location>
        <begin position="36"/>
        <end position="56"/>
    </location>
</feature>
<dbReference type="SUPFAM" id="SSF69189">
    <property type="entry name" value="Penicillin-binding protein associated domain"/>
    <property type="match status" value="1"/>
</dbReference>
<protein>
    <recommendedName>
        <fullName evidence="4">serine-type D-Ala-D-Ala carboxypeptidase</fullName>
        <ecNumber evidence="4">3.4.16.4</ecNumber>
    </recommendedName>
</protein>
<dbReference type="InterPro" id="IPR001967">
    <property type="entry name" value="Peptidase_S11_N"/>
</dbReference>
<dbReference type="InterPro" id="IPR012338">
    <property type="entry name" value="Beta-lactam/transpept-like"/>
</dbReference>
<evidence type="ECO:0000256" key="7">
    <source>
        <dbReference type="ARBA" id="ARBA00022729"/>
    </source>
</evidence>
<keyword evidence="6" id="KW-0645">Protease</keyword>
<dbReference type="PANTHER" id="PTHR21581">
    <property type="entry name" value="D-ALANYL-D-ALANINE CARBOXYPEPTIDASE"/>
    <property type="match status" value="1"/>
</dbReference>
<dbReference type="Pfam" id="PF00768">
    <property type="entry name" value="Peptidase_S11"/>
    <property type="match status" value="1"/>
</dbReference>
<evidence type="ECO:0000259" key="19">
    <source>
        <dbReference type="Pfam" id="PF07943"/>
    </source>
</evidence>
<evidence type="ECO:0000256" key="4">
    <source>
        <dbReference type="ARBA" id="ARBA00012448"/>
    </source>
</evidence>
<feature type="active site" evidence="13">
    <location>
        <position position="150"/>
    </location>
</feature>
<gene>
    <name evidence="20" type="ORF">C7383_101129</name>
</gene>
<keyword evidence="5 20" id="KW-0121">Carboxypeptidase</keyword>
<sequence>MKKWKRAAAAAAACMILMTVPCRFVQGSAVWEEAKEGAGAGEAAGTEEAAGTAENQAEVPQELQSLYAQSAVLIDGDSGRVLFSKAGKEQKPMASTTKIMTCILALELGNMEDTATASSYAASMPQVHLGVSSGEEFRLKDLLYSLMLESHNDAAVVIAEHIGGSVEGFAALMNEKARELGCENTYFITPNGLDAQDETGEHSTTAEDLAHIMKYCIMDSPKKDEFLEITQTVSYSFTDLAGSRSFSCNNHNAFLRMMDGALSGKTGFTGKAGYCYVGALNRDGRTFIVALLACGWPNNKTYKWSDTKKLMTYGLENYEYRQVWEEQEIADIPVEDGITDDGWPGRQVFVKAGLKSEIAREEKEGADPGENGQPGSVGGRREELEKGLLLGKNEQVRVECDVCDGLKAPVEAQAEVGSVRYYLGDELIYEEAVVTKDAVEKIDFMWCFEQIMKQYALMKKTG</sequence>
<dbReference type="InterPro" id="IPR018044">
    <property type="entry name" value="Peptidase_S11"/>
</dbReference>
<evidence type="ECO:0000256" key="3">
    <source>
        <dbReference type="ARBA" id="ARBA00007164"/>
    </source>
</evidence>
<comment type="function">
    <text evidence="1">Removes C-terminal D-alanyl residues from sugar-peptide cell wall precursors.</text>
</comment>
<dbReference type="SUPFAM" id="SSF56601">
    <property type="entry name" value="beta-lactamase/transpeptidase-like"/>
    <property type="match status" value="1"/>
</dbReference>
<feature type="active site" description="Proton acceptor" evidence="13">
    <location>
        <position position="98"/>
    </location>
</feature>
<comment type="catalytic activity">
    <reaction evidence="12">
        <text>Preferential cleavage: (Ac)2-L-Lys-D-Ala-|-D-Ala. Also transpeptidation of peptidyl-alanyl moieties that are N-acyl substituents of D-alanine.</text>
        <dbReference type="EC" id="3.4.16.4"/>
    </reaction>
</comment>
<feature type="domain" description="Peptidase S11 D-Ala-D-Ala carboxypeptidase A C-terminal" evidence="19">
    <location>
        <begin position="391"/>
        <end position="441"/>
    </location>
</feature>
<dbReference type="Pfam" id="PF07943">
    <property type="entry name" value="PBP5_C"/>
    <property type="match status" value="1"/>
</dbReference>
<evidence type="ECO:0000256" key="1">
    <source>
        <dbReference type="ARBA" id="ARBA00003217"/>
    </source>
</evidence>
<dbReference type="EMBL" id="QGGY01000001">
    <property type="protein sequence ID" value="PWJ78760.1"/>
    <property type="molecule type" value="Genomic_DNA"/>
</dbReference>
<evidence type="ECO:0000313" key="21">
    <source>
        <dbReference type="Proteomes" id="UP000245412"/>
    </source>
</evidence>
<keyword evidence="8" id="KW-0378">Hydrolase</keyword>
<evidence type="ECO:0000256" key="12">
    <source>
        <dbReference type="ARBA" id="ARBA00034000"/>
    </source>
</evidence>
<dbReference type="GO" id="GO:0071555">
    <property type="term" value="P:cell wall organization"/>
    <property type="evidence" value="ECO:0007669"/>
    <property type="project" value="UniProtKB-KW"/>
</dbReference>
<comment type="similarity">
    <text evidence="3 15">Belongs to the peptidase S11 family.</text>
</comment>
<feature type="compositionally biased region" description="Low complexity" evidence="16">
    <location>
        <begin position="41"/>
        <end position="54"/>
    </location>
</feature>
<evidence type="ECO:0000256" key="11">
    <source>
        <dbReference type="ARBA" id="ARBA00023316"/>
    </source>
</evidence>
<organism evidence="20 21">
    <name type="scientific">Murimonas intestini</name>
    <dbReference type="NCBI Taxonomy" id="1337051"/>
    <lineage>
        <taxon>Bacteria</taxon>
        <taxon>Bacillati</taxon>
        <taxon>Bacillota</taxon>
        <taxon>Clostridia</taxon>
        <taxon>Lachnospirales</taxon>
        <taxon>Lachnospiraceae</taxon>
        <taxon>Murimonas</taxon>
    </lineage>
</organism>
<feature type="chain" id="PRO_5044502696" description="serine-type D-Ala-D-Ala carboxypeptidase" evidence="17">
    <location>
        <begin position="26"/>
        <end position="462"/>
    </location>
</feature>
<accession>A0AB73T965</accession>
<dbReference type="PANTHER" id="PTHR21581:SF33">
    <property type="entry name" value="D-ALANYL-D-ALANINE CARBOXYPEPTIDASE DACB"/>
    <property type="match status" value="1"/>
</dbReference>
<evidence type="ECO:0000256" key="9">
    <source>
        <dbReference type="ARBA" id="ARBA00022960"/>
    </source>
</evidence>
<keyword evidence="7 17" id="KW-0732">Signal</keyword>
<evidence type="ECO:0000256" key="5">
    <source>
        <dbReference type="ARBA" id="ARBA00022645"/>
    </source>
</evidence>
<feature type="region of interest" description="Disordered" evidence="16">
    <location>
        <begin position="360"/>
        <end position="380"/>
    </location>
</feature>
<dbReference type="InterPro" id="IPR012907">
    <property type="entry name" value="Peptidase_S11_C"/>
</dbReference>
<dbReference type="GO" id="GO:0009002">
    <property type="term" value="F:serine-type D-Ala-D-Ala carboxypeptidase activity"/>
    <property type="evidence" value="ECO:0007669"/>
    <property type="project" value="UniProtKB-EC"/>
</dbReference>
<feature type="active site" description="Acyl-ester intermediate" evidence="13">
    <location>
        <position position="95"/>
    </location>
</feature>
<evidence type="ECO:0000313" key="20">
    <source>
        <dbReference type="EMBL" id="PWJ78760.1"/>
    </source>
</evidence>
<evidence type="ECO:0000256" key="6">
    <source>
        <dbReference type="ARBA" id="ARBA00022670"/>
    </source>
</evidence>
<proteinExistence type="inferred from homology"/>
<feature type="domain" description="Peptidase S11 D-alanyl-D-alanine carboxypeptidase A N-terminal" evidence="18">
    <location>
        <begin position="63"/>
        <end position="290"/>
    </location>
</feature>
<evidence type="ECO:0000256" key="10">
    <source>
        <dbReference type="ARBA" id="ARBA00022984"/>
    </source>
</evidence>
<name>A0AB73T965_9FIRM</name>
<dbReference type="GO" id="GO:0009252">
    <property type="term" value="P:peptidoglycan biosynthetic process"/>
    <property type="evidence" value="ECO:0007669"/>
    <property type="project" value="UniProtKB-KW"/>
</dbReference>
<keyword evidence="9" id="KW-0133">Cell shape</keyword>